<dbReference type="InterPro" id="IPR036582">
    <property type="entry name" value="Mao_N_sf"/>
</dbReference>
<protein>
    <submittedName>
        <fullName evidence="4">Copper amine oxidase</fullName>
    </submittedName>
</protein>
<dbReference type="InterPro" id="IPR014044">
    <property type="entry name" value="CAP_dom"/>
</dbReference>
<dbReference type="InterPro" id="IPR035940">
    <property type="entry name" value="CAP_sf"/>
</dbReference>
<comment type="caution">
    <text evidence="4">The sequence shown here is derived from an EMBL/GenBank/DDBJ whole genome shotgun (WGS) entry which is preliminary data.</text>
</comment>
<dbReference type="InterPro" id="IPR012854">
    <property type="entry name" value="Cu_amine_oxidase-like_N"/>
</dbReference>
<dbReference type="RefSeq" id="WP_069193700.1">
    <property type="nucleotide sequence ID" value="NZ_RLII01000018.1"/>
</dbReference>
<feature type="domain" description="Copper amine oxidase-like N-terminal" evidence="2">
    <location>
        <begin position="36"/>
        <end position="143"/>
    </location>
</feature>
<dbReference type="SUPFAM" id="SSF55797">
    <property type="entry name" value="PR-1-like"/>
    <property type="match status" value="1"/>
</dbReference>
<dbReference type="SUPFAM" id="SSF55383">
    <property type="entry name" value="Copper amine oxidase, domain N"/>
    <property type="match status" value="1"/>
</dbReference>
<feature type="domain" description="SCP" evidence="1">
    <location>
        <begin position="320"/>
        <end position="434"/>
    </location>
</feature>
<dbReference type="Gene3D" id="3.40.33.10">
    <property type="entry name" value="CAP"/>
    <property type="match status" value="1"/>
</dbReference>
<dbReference type="Proteomes" id="UP000289166">
    <property type="component" value="Unassembled WGS sequence"/>
</dbReference>
<accession>A0A4Q0I2I5</accession>
<evidence type="ECO:0000313" key="5">
    <source>
        <dbReference type="Proteomes" id="UP000289166"/>
    </source>
</evidence>
<dbReference type="Pfam" id="PF14504">
    <property type="entry name" value="CAP_assoc_N"/>
    <property type="match status" value="1"/>
</dbReference>
<keyword evidence="5" id="KW-1185">Reference proteome</keyword>
<evidence type="ECO:0000259" key="1">
    <source>
        <dbReference type="Pfam" id="PF00188"/>
    </source>
</evidence>
<sequence length="440" mass="49834">MKKLMPKRLSAFLAVFTILFSFCTLNIYSSGNINICVNGKYLNLDVPPIIESGRTLVPVRGVFESINADVEWLPESQKVKISKGGSIITLNINSNVAYINQESVKLDVPARIVDGRTLVPIRFISESIGASVGWDDTTRTVIINMDSNDAEVKKFEFNGNVGTLIGVSLKDIIKAFGEPDRIDLSKYGFDWYIYNNDLQRYIQIGIKNDKVVGVFTNSLYYKLNGSVGVGTDNISVDKKFGECVEYIKRENTFYMIDNSDEHKMYNINDEYFVTVFFDIFDDNKVTSYLLIDCQTEQAFDGYYGKPSEELRISYEREVFDLANAVRVRNGLTPFIWNDEIAAVARAHSKDMVLNNYFSHANLQEESPFDRMEKVGIGYTSAGENIAMGQTEAIFAHEAWMNSHGHRLNILGSFERLGVGIYIGDYDEIAYTQNFYTPPTR</sequence>
<dbReference type="Pfam" id="PF00188">
    <property type="entry name" value="CAP"/>
    <property type="match status" value="1"/>
</dbReference>
<dbReference type="AlphaFoldDB" id="A0A4Q0I2I5"/>
<evidence type="ECO:0000259" key="3">
    <source>
        <dbReference type="Pfam" id="PF14504"/>
    </source>
</evidence>
<feature type="domain" description="CAP-associated" evidence="3">
    <location>
        <begin position="165"/>
        <end position="302"/>
    </location>
</feature>
<organism evidence="4 5">
    <name type="scientific">Acetivibrio mesophilus</name>
    <dbReference type="NCBI Taxonomy" id="2487273"/>
    <lineage>
        <taxon>Bacteria</taxon>
        <taxon>Bacillati</taxon>
        <taxon>Bacillota</taxon>
        <taxon>Clostridia</taxon>
        <taxon>Eubacteriales</taxon>
        <taxon>Oscillospiraceae</taxon>
        <taxon>Acetivibrio</taxon>
    </lineage>
</organism>
<dbReference type="PANTHER" id="PTHR31157">
    <property type="entry name" value="SCP DOMAIN-CONTAINING PROTEIN"/>
    <property type="match status" value="1"/>
</dbReference>
<proteinExistence type="predicted"/>
<evidence type="ECO:0000259" key="2">
    <source>
        <dbReference type="Pfam" id="PF07833"/>
    </source>
</evidence>
<dbReference type="OrthoDB" id="9783944at2"/>
<name>A0A4Q0I2I5_9FIRM</name>
<dbReference type="EMBL" id="RLII01000018">
    <property type="protein sequence ID" value="RXE58450.1"/>
    <property type="molecule type" value="Genomic_DNA"/>
</dbReference>
<gene>
    <name evidence="4" type="ORF">EFD62_12370</name>
</gene>
<dbReference type="InterPro" id="IPR029410">
    <property type="entry name" value="CAP_assoc"/>
</dbReference>
<dbReference type="Pfam" id="PF07833">
    <property type="entry name" value="Cu_amine_oxidN1"/>
    <property type="match status" value="1"/>
</dbReference>
<dbReference type="CDD" id="cd05379">
    <property type="entry name" value="CAP_bacterial"/>
    <property type="match status" value="1"/>
</dbReference>
<reference evidence="5" key="1">
    <citation type="submission" date="2018-11" db="EMBL/GenBank/DDBJ databases">
        <title>Genome sequencing of a novel mesophilic and cellulolytic organism within the genus Hungateiclostridium.</title>
        <authorList>
            <person name="Rettenmaier R."/>
            <person name="Liebl W."/>
            <person name="Zverlov V."/>
        </authorList>
    </citation>
    <scope>NUCLEOTIDE SEQUENCE [LARGE SCALE GENOMIC DNA]</scope>
    <source>
        <strain evidence="5">N2K1</strain>
    </source>
</reference>
<evidence type="ECO:0000313" key="4">
    <source>
        <dbReference type="EMBL" id="RXE58450.1"/>
    </source>
</evidence>
<dbReference type="Gene3D" id="3.30.457.10">
    <property type="entry name" value="Copper amine oxidase-like, N-terminal domain"/>
    <property type="match status" value="2"/>
</dbReference>
<dbReference type="PANTHER" id="PTHR31157:SF1">
    <property type="entry name" value="SCP DOMAIN-CONTAINING PROTEIN"/>
    <property type="match status" value="1"/>
</dbReference>